<dbReference type="PANTHER" id="PTHR45947:SF3">
    <property type="entry name" value="SULFOQUINOVOSYL TRANSFERASE SQD2"/>
    <property type="match status" value="1"/>
</dbReference>
<feature type="transmembrane region" description="Helical" evidence="1">
    <location>
        <begin position="548"/>
        <end position="568"/>
    </location>
</feature>
<dbReference type="Proteomes" id="UP000660262">
    <property type="component" value="Unassembled WGS sequence"/>
</dbReference>
<name>A0A830HKZ1_9CHLO</name>
<feature type="transmembrane region" description="Helical" evidence="1">
    <location>
        <begin position="574"/>
        <end position="593"/>
    </location>
</feature>
<dbReference type="CDD" id="cd03814">
    <property type="entry name" value="GT4-like"/>
    <property type="match status" value="1"/>
</dbReference>
<feature type="domain" description="Glycosyltransferase subfamily 4-like N-terminal" evidence="2">
    <location>
        <begin position="122"/>
        <end position="290"/>
    </location>
</feature>
<accession>A0A830HKZ1</accession>
<dbReference type="PANTHER" id="PTHR45947">
    <property type="entry name" value="SULFOQUINOVOSYL TRANSFERASE SQD2"/>
    <property type="match status" value="1"/>
</dbReference>
<dbReference type="InterPro" id="IPR050194">
    <property type="entry name" value="Glycosyltransferase_grp1"/>
</dbReference>
<reference evidence="3" key="1">
    <citation type="submission" date="2020-10" db="EMBL/GenBank/DDBJ databases">
        <title>Unveiling of a novel bifunctional photoreceptor, Dualchrome1, isolated from a cosmopolitan green alga.</title>
        <authorList>
            <person name="Suzuki S."/>
            <person name="Kawachi M."/>
        </authorList>
    </citation>
    <scope>NUCLEOTIDE SEQUENCE</scope>
    <source>
        <strain evidence="3">NIES 2893</strain>
    </source>
</reference>
<dbReference type="AlphaFoldDB" id="A0A830HKZ1"/>
<proteinExistence type="predicted"/>
<evidence type="ECO:0000259" key="2">
    <source>
        <dbReference type="Pfam" id="PF13439"/>
    </source>
</evidence>
<dbReference type="Gene3D" id="3.40.50.2000">
    <property type="entry name" value="Glycogen Phosphorylase B"/>
    <property type="match status" value="2"/>
</dbReference>
<dbReference type="SUPFAM" id="SSF53756">
    <property type="entry name" value="UDP-Glycosyltransferase/glycogen phosphorylase"/>
    <property type="match status" value="1"/>
</dbReference>
<keyword evidence="1" id="KW-0472">Membrane</keyword>
<comment type="caution">
    <text evidence="3">The sequence shown here is derived from an EMBL/GenBank/DDBJ whole genome shotgun (WGS) entry which is preliminary data.</text>
</comment>
<dbReference type="OrthoDB" id="443318at2759"/>
<sequence>MAGPVVCYRSSASGGVRSRGVRAGGSCACGVMTRPSSPAGNLSLLPPLPSHTGTSRQISGVSRAAQHNSGGVVNNRRTTPPLTLEPVQASAESAVEVDEDCLLEPPTRRVAVIVEPSPFSHVSGMKNRFLQLIRTLRGAGDEVLVVTPDPNCPEFYHGAKCQHVAGFRLPLYGAPTLLLSLGLSIRLFVNLWKLKPHVIHVSSPGLLVFASILYSRLLHVPLVVSYHTHIPEYIPRYTWRGLVEPMWSVIRFCSRAAHRTLVTSTIMRDELGQHGVDNIGVWPKGVDTDRFHPRFREGGGSPALMRVATPPAELDDADVDASPLTGAAMRKVMTGGRSGKLLICVGRLGAEKNLFDLKDILAKVQQTPGLEDTSLCLVGDGPSRKELEAHFEGTNTVFLGMVTGDDLSQAYANGDVFVMPSESETLGFVVLEAMASGVPCVAVAAGGLLDIIEDGRTGLFYPSGDFDKAAELTVKLLKDDKAREELACSSRREAERFGWAAATGTLRRCDYTIAIRHHRERRKWSPLSMLRRFLFFHLPQFLRRKTTIAALALLTVGVHFGYVHPIAFIKGFPIKPVLLLVPVWLIVSLANSIRQFRQLFGTYDNGRGAFLEAN</sequence>
<dbReference type="GO" id="GO:0016757">
    <property type="term" value="F:glycosyltransferase activity"/>
    <property type="evidence" value="ECO:0007669"/>
    <property type="project" value="TreeGrafter"/>
</dbReference>
<gene>
    <name evidence="3" type="ORF">PPROV_000628400</name>
</gene>
<protein>
    <recommendedName>
        <fullName evidence="2">Glycosyltransferase subfamily 4-like N-terminal domain-containing protein</fullName>
    </recommendedName>
</protein>
<organism evidence="3 4">
    <name type="scientific">Pycnococcus provasolii</name>
    <dbReference type="NCBI Taxonomy" id="41880"/>
    <lineage>
        <taxon>Eukaryota</taxon>
        <taxon>Viridiplantae</taxon>
        <taxon>Chlorophyta</taxon>
        <taxon>Pseudoscourfieldiophyceae</taxon>
        <taxon>Pseudoscourfieldiales</taxon>
        <taxon>Pycnococcaceae</taxon>
        <taxon>Pycnococcus</taxon>
    </lineage>
</organism>
<evidence type="ECO:0000313" key="3">
    <source>
        <dbReference type="EMBL" id="GHP07542.1"/>
    </source>
</evidence>
<dbReference type="InterPro" id="IPR028098">
    <property type="entry name" value="Glyco_trans_4-like_N"/>
</dbReference>
<evidence type="ECO:0000313" key="4">
    <source>
        <dbReference type="Proteomes" id="UP000660262"/>
    </source>
</evidence>
<dbReference type="Pfam" id="PF13692">
    <property type="entry name" value="Glyco_trans_1_4"/>
    <property type="match status" value="1"/>
</dbReference>
<evidence type="ECO:0000256" key="1">
    <source>
        <dbReference type="SAM" id="Phobius"/>
    </source>
</evidence>
<dbReference type="Pfam" id="PF13439">
    <property type="entry name" value="Glyco_transf_4"/>
    <property type="match status" value="1"/>
</dbReference>
<keyword evidence="1" id="KW-1133">Transmembrane helix</keyword>
<keyword evidence="1" id="KW-0812">Transmembrane</keyword>
<dbReference type="EMBL" id="BNJQ01000017">
    <property type="protein sequence ID" value="GHP07542.1"/>
    <property type="molecule type" value="Genomic_DNA"/>
</dbReference>
<keyword evidence="4" id="KW-1185">Reference proteome</keyword>